<dbReference type="AlphaFoldDB" id="A0AB37UKB6"/>
<dbReference type="Gene3D" id="3.40.50.2000">
    <property type="entry name" value="Glycogen Phosphorylase B"/>
    <property type="match status" value="1"/>
</dbReference>
<evidence type="ECO:0000313" key="2">
    <source>
        <dbReference type="EMBL" id="RUT11811.1"/>
    </source>
</evidence>
<proteinExistence type="predicted"/>
<dbReference type="EMBL" id="RSCK01000020">
    <property type="protein sequence ID" value="RUT11811.1"/>
    <property type="molecule type" value="Genomic_DNA"/>
</dbReference>
<feature type="region of interest" description="Disordered" evidence="1">
    <location>
        <begin position="48"/>
        <end position="76"/>
    </location>
</feature>
<evidence type="ECO:0000313" key="3">
    <source>
        <dbReference type="Proteomes" id="UP000282574"/>
    </source>
</evidence>
<organism evidence="2 3">
    <name type="scientific">Chroococcidiopsis cubana SAG 39.79</name>
    <dbReference type="NCBI Taxonomy" id="388085"/>
    <lineage>
        <taxon>Bacteria</taxon>
        <taxon>Bacillati</taxon>
        <taxon>Cyanobacteriota</taxon>
        <taxon>Cyanophyceae</taxon>
        <taxon>Chroococcidiopsidales</taxon>
        <taxon>Chroococcidiopsidaceae</taxon>
        <taxon>Chroococcidiopsis</taxon>
    </lineage>
</organism>
<dbReference type="Proteomes" id="UP000282574">
    <property type="component" value="Unassembled WGS sequence"/>
</dbReference>
<keyword evidence="3" id="KW-1185">Reference proteome</keyword>
<gene>
    <name evidence="2" type="ORF">DSM107010_28170</name>
</gene>
<reference evidence="2 3" key="1">
    <citation type="journal article" date="2019" name="Genome Biol. Evol.">
        <title>Day and night: Metabolic profiles and evolutionary relationships of six axenic non-marine cyanobacteria.</title>
        <authorList>
            <person name="Will S.E."/>
            <person name="Henke P."/>
            <person name="Boedeker C."/>
            <person name="Huang S."/>
            <person name="Brinkmann H."/>
            <person name="Rohde M."/>
            <person name="Jarek M."/>
            <person name="Friedl T."/>
            <person name="Seufert S."/>
            <person name="Schumacher M."/>
            <person name="Overmann J."/>
            <person name="Neumann-Schaal M."/>
            <person name="Petersen J."/>
        </authorList>
    </citation>
    <scope>NUCLEOTIDE SEQUENCE [LARGE SCALE GENOMIC DNA]</scope>
    <source>
        <strain evidence="2 3">SAG 39.79</strain>
    </source>
</reference>
<accession>A0AB37UKB6</accession>
<feature type="compositionally biased region" description="Basic and acidic residues" evidence="1">
    <location>
        <begin position="50"/>
        <end position="66"/>
    </location>
</feature>
<sequence>MQINWQQMRRLLVIFVGDLETELTFLEGELQKVRETSTDAEITLLLPRSQETEKDKGTRKTRETRELFSPSFPDSRLPTPDSRLVDRIITHTTTWQDPAKEKELVENLSQFDFEAAIILTNNNESPYPFAYLAYLAEIPIRMGRAREFGGSVISG</sequence>
<evidence type="ECO:0000256" key="1">
    <source>
        <dbReference type="SAM" id="MobiDB-lite"/>
    </source>
</evidence>
<dbReference type="RefSeq" id="WP_127023247.1">
    <property type="nucleotide sequence ID" value="NZ_RSCK01000020.1"/>
</dbReference>
<name>A0AB37UKB6_9CYAN</name>
<comment type="caution">
    <text evidence="2">The sequence shown here is derived from an EMBL/GenBank/DDBJ whole genome shotgun (WGS) entry which is preliminary data.</text>
</comment>
<protein>
    <submittedName>
        <fullName evidence="2">Uncharacterized protein</fullName>
    </submittedName>
</protein>